<accession>A0A7J7KVG8</accession>
<keyword evidence="4" id="KW-1185">Reference proteome</keyword>
<gene>
    <name evidence="3" type="ORF">GIB67_005719</name>
</gene>
<dbReference type="PANTHER" id="PTHR31973:SF187">
    <property type="entry name" value="MUTATOR TRANSPOSASE MUDRA PROTEIN"/>
    <property type="match status" value="1"/>
</dbReference>
<evidence type="ECO:0008006" key="5">
    <source>
        <dbReference type="Google" id="ProtNLM"/>
    </source>
</evidence>
<dbReference type="AlphaFoldDB" id="A0A7J7KVG8"/>
<dbReference type="Proteomes" id="UP000541444">
    <property type="component" value="Unassembled WGS sequence"/>
</dbReference>
<dbReference type="OrthoDB" id="683469at2759"/>
<dbReference type="Pfam" id="PF10551">
    <property type="entry name" value="MULE"/>
    <property type="match status" value="1"/>
</dbReference>
<evidence type="ECO:0000313" key="3">
    <source>
        <dbReference type="EMBL" id="KAF6134327.1"/>
    </source>
</evidence>
<proteinExistence type="predicted"/>
<reference evidence="3 4" key="1">
    <citation type="journal article" date="2020" name="IScience">
        <title>Genome Sequencing of the Endangered Kingdonia uniflora (Circaeasteraceae, Ranunculales) Reveals Potential Mechanisms of Evolutionary Specialization.</title>
        <authorList>
            <person name="Sun Y."/>
            <person name="Deng T."/>
            <person name="Zhang A."/>
            <person name="Moore M.J."/>
            <person name="Landis J.B."/>
            <person name="Lin N."/>
            <person name="Zhang H."/>
            <person name="Zhang X."/>
            <person name="Huang J."/>
            <person name="Zhang X."/>
            <person name="Sun H."/>
            <person name="Wang H."/>
        </authorList>
    </citation>
    <scope>NUCLEOTIDE SEQUENCE [LARGE SCALE GENOMIC DNA]</scope>
    <source>
        <strain evidence="3">TB1705</strain>
        <tissue evidence="3">Leaf</tissue>
    </source>
</reference>
<evidence type="ECO:0000259" key="1">
    <source>
        <dbReference type="Pfam" id="PF03108"/>
    </source>
</evidence>
<sequence length="330" mass="38498">MIELKNHIRAYAVVNKFNLEYVLSNEYKIVVRYKGHKCSWRIYATRLVGSALFRVSTYCSVHTCIRVKTDGGNSYKTTSNRWVASIIKQKLRKNPNYKPSRIIDDMQINRNIDVTYNLAWHAKEKAHAEVSSLYMSFVPPYKSFMRGSFEHAYQLLTSYIAEVRLVDQDFVFNIQTTSCKDKRFIRCFWCFDPPKKTYKLLRPVVVIDRSFLKERYRGTLLIAIAIDPNNHIFPLAFSITDSETTESWAYFLEMFGSNLYGYDTRFVVISDRNVRIINVVPKVFPFAIHTFCAIHISNNIKTTLESTMIAFRMAAEALTSIDFDKHMNVI</sequence>
<organism evidence="3 4">
    <name type="scientific">Kingdonia uniflora</name>
    <dbReference type="NCBI Taxonomy" id="39325"/>
    <lineage>
        <taxon>Eukaryota</taxon>
        <taxon>Viridiplantae</taxon>
        <taxon>Streptophyta</taxon>
        <taxon>Embryophyta</taxon>
        <taxon>Tracheophyta</taxon>
        <taxon>Spermatophyta</taxon>
        <taxon>Magnoliopsida</taxon>
        <taxon>Ranunculales</taxon>
        <taxon>Circaeasteraceae</taxon>
        <taxon>Kingdonia</taxon>
    </lineage>
</organism>
<dbReference type="InterPro" id="IPR018289">
    <property type="entry name" value="MULE_transposase_dom"/>
</dbReference>
<comment type="caution">
    <text evidence="3">The sequence shown here is derived from an EMBL/GenBank/DDBJ whole genome shotgun (WGS) entry which is preliminary data.</text>
</comment>
<protein>
    <recommendedName>
        <fullName evidence="5">MULE transposase domain-containing protein</fullName>
    </recommendedName>
</protein>
<dbReference type="EMBL" id="JACGCM010002866">
    <property type="protein sequence ID" value="KAF6134327.1"/>
    <property type="molecule type" value="Genomic_DNA"/>
</dbReference>
<dbReference type="PANTHER" id="PTHR31973">
    <property type="entry name" value="POLYPROTEIN, PUTATIVE-RELATED"/>
    <property type="match status" value="1"/>
</dbReference>
<name>A0A7J7KVG8_9MAGN</name>
<evidence type="ECO:0000313" key="4">
    <source>
        <dbReference type="Proteomes" id="UP000541444"/>
    </source>
</evidence>
<feature type="domain" description="MULE transposase" evidence="2">
    <location>
        <begin position="204"/>
        <end position="299"/>
    </location>
</feature>
<dbReference type="InterPro" id="IPR004332">
    <property type="entry name" value="Transposase_MuDR"/>
</dbReference>
<dbReference type="Pfam" id="PF03108">
    <property type="entry name" value="DBD_Tnp_Mut"/>
    <property type="match status" value="1"/>
</dbReference>
<evidence type="ECO:0000259" key="2">
    <source>
        <dbReference type="Pfam" id="PF10551"/>
    </source>
</evidence>
<feature type="domain" description="Transposase MuDR plant" evidence="1">
    <location>
        <begin position="3"/>
        <end position="55"/>
    </location>
</feature>